<feature type="binding site" evidence="4">
    <location>
        <begin position="11"/>
        <end position="15"/>
    </location>
    <ligand>
        <name>ATP</name>
        <dbReference type="ChEBI" id="CHEBI:30616"/>
    </ligand>
</feature>
<dbReference type="Proteomes" id="UP000546464">
    <property type="component" value="Unassembled WGS sequence"/>
</dbReference>
<keyword evidence="6" id="KW-0436">Ligase</keyword>
<comment type="caution">
    <text evidence="6">The sequence shown here is derived from an EMBL/GenBank/DDBJ whole genome shotgun (WGS) entry which is preliminary data.</text>
</comment>
<keyword evidence="3 4" id="KW-0067">ATP-binding</keyword>
<dbReference type="EMBL" id="JACHVB010000020">
    <property type="protein sequence ID" value="MBC2594037.1"/>
    <property type="molecule type" value="Genomic_DNA"/>
</dbReference>
<dbReference type="GO" id="GO:0046872">
    <property type="term" value="F:metal ion binding"/>
    <property type="evidence" value="ECO:0007669"/>
    <property type="project" value="UniProtKB-KW"/>
</dbReference>
<dbReference type="AlphaFoldDB" id="A0A842HEN3"/>
<keyword evidence="7" id="KW-1185">Reference proteome</keyword>
<dbReference type="EC" id="6.3.3.2" evidence="5"/>
<dbReference type="InterPro" id="IPR037171">
    <property type="entry name" value="NagB/RpiA_transferase-like"/>
</dbReference>
<keyword evidence="5" id="KW-0479">Metal-binding</keyword>
<keyword evidence="2 4" id="KW-0547">Nucleotide-binding</keyword>
<dbReference type="GO" id="GO:0009396">
    <property type="term" value="P:folic acid-containing compound biosynthetic process"/>
    <property type="evidence" value="ECO:0007669"/>
    <property type="project" value="TreeGrafter"/>
</dbReference>
<dbReference type="RefSeq" id="WP_185675020.1">
    <property type="nucleotide sequence ID" value="NZ_JACHVB010000020.1"/>
</dbReference>
<sequence>MPSSMNSHSQKSFLRTEVRARRRGMLWQEVEAASGDICARVNGLAAWREARTVCAYLSLGNEVCTHALVGGAVSDKVILAPKSHDGGRMSWHRLRDWESLAPGMFGILEPPESEPAVEPPCPDLVLVPGLAFDRLGHRLGHGGGYYDRFLAGVSGVKVALAYSWQIRGDIPYERHDICMDAIVTEREVISVRTSRL</sequence>
<evidence type="ECO:0000256" key="1">
    <source>
        <dbReference type="ARBA" id="ARBA00010638"/>
    </source>
</evidence>
<evidence type="ECO:0000256" key="2">
    <source>
        <dbReference type="ARBA" id="ARBA00022741"/>
    </source>
</evidence>
<dbReference type="GO" id="GO:0030272">
    <property type="term" value="F:5-formyltetrahydrofolate cyclo-ligase activity"/>
    <property type="evidence" value="ECO:0007669"/>
    <property type="project" value="UniProtKB-EC"/>
</dbReference>
<name>A0A842HEN3_9BACT</name>
<dbReference type="PIRSF" id="PIRSF006806">
    <property type="entry name" value="FTHF_cligase"/>
    <property type="match status" value="1"/>
</dbReference>
<dbReference type="Pfam" id="PF01812">
    <property type="entry name" value="5-FTHF_cyc-lig"/>
    <property type="match status" value="1"/>
</dbReference>
<protein>
    <recommendedName>
        <fullName evidence="5">5-formyltetrahydrofolate cyclo-ligase</fullName>
        <ecNumber evidence="5">6.3.3.2</ecNumber>
    </recommendedName>
</protein>
<gene>
    <name evidence="6" type="ORF">H5P28_07155</name>
</gene>
<accession>A0A842HEN3</accession>
<dbReference type="GO" id="GO:0035999">
    <property type="term" value="P:tetrahydrofolate interconversion"/>
    <property type="evidence" value="ECO:0007669"/>
    <property type="project" value="TreeGrafter"/>
</dbReference>
<comment type="cofactor">
    <cofactor evidence="5">
        <name>Mg(2+)</name>
        <dbReference type="ChEBI" id="CHEBI:18420"/>
    </cofactor>
</comment>
<dbReference type="Gene3D" id="3.40.50.10420">
    <property type="entry name" value="NagB/RpiA/CoA transferase-like"/>
    <property type="match status" value="1"/>
</dbReference>
<dbReference type="InterPro" id="IPR024185">
    <property type="entry name" value="FTHF_cligase-like_sf"/>
</dbReference>
<evidence type="ECO:0000256" key="4">
    <source>
        <dbReference type="PIRSR" id="PIRSR006806-1"/>
    </source>
</evidence>
<comment type="similarity">
    <text evidence="1 5">Belongs to the 5-formyltetrahydrofolate cyclo-ligase family.</text>
</comment>
<evidence type="ECO:0000313" key="7">
    <source>
        <dbReference type="Proteomes" id="UP000546464"/>
    </source>
</evidence>
<proteinExistence type="inferred from homology"/>
<dbReference type="GO" id="GO:0005524">
    <property type="term" value="F:ATP binding"/>
    <property type="evidence" value="ECO:0007669"/>
    <property type="project" value="UniProtKB-KW"/>
</dbReference>
<comment type="catalytic activity">
    <reaction evidence="5">
        <text>(6S)-5-formyl-5,6,7,8-tetrahydrofolate + ATP = (6R)-5,10-methenyltetrahydrofolate + ADP + phosphate</text>
        <dbReference type="Rhea" id="RHEA:10488"/>
        <dbReference type="ChEBI" id="CHEBI:30616"/>
        <dbReference type="ChEBI" id="CHEBI:43474"/>
        <dbReference type="ChEBI" id="CHEBI:57455"/>
        <dbReference type="ChEBI" id="CHEBI:57457"/>
        <dbReference type="ChEBI" id="CHEBI:456216"/>
        <dbReference type="EC" id="6.3.3.2"/>
    </reaction>
</comment>
<dbReference type="NCBIfam" id="TIGR02727">
    <property type="entry name" value="MTHFS_bact"/>
    <property type="match status" value="1"/>
</dbReference>
<evidence type="ECO:0000313" key="6">
    <source>
        <dbReference type="EMBL" id="MBC2594037.1"/>
    </source>
</evidence>
<feature type="binding site" evidence="4">
    <location>
        <position position="62"/>
    </location>
    <ligand>
        <name>substrate</name>
    </ligand>
</feature>
<organism evidence="6 7">
    <name type="scientific">Ruficoccus amylovorans</name>
    <dbReference type="NCBI Taxonomy" id="1804625"/>
    <lineage>
        <taxon>Bacteria</taxon>
        <taxon>Pseudomonadati</taxon>
        <taxon>Verrucomicrobiota</taxon>
        <taxon>Opitutia</taxon>
        <taxon>Puniceicoccales</taxon>
        <taxon>Cerasicoccaceae</taxon>
        <taxon>Ruficoccus</taxon>
    </lineage>
</organism>
<feature type="binding site" evidence="4">
    <location>
        <position position="57"/>
    </location>
    <ligand>
        <name>substrate</name>
    </ligand>
</feature>
<evidence type="ECO:0000256" key="5">
    <source>
        <dbReference type="RuleBase" id="RU361279"/>
    </source>
</evidence>
<evidence type="ECO:0000256" key="3">
    <source>
        <dbReference type="ARBA" id="ARBA00022840"/>
    </source>
</evidence>
<dbReference type="PANTHER" id="PTHR23407:SF1">
    <property type="entry name" value="5-FORMYLTETRAHYDROFOLATE CYCLO-LIGASE"/>
    <property type="match status" value="1"/>
</dbReference>
<dbReference type="SUPFAM" id="SSF100950">
    <property type="entry name" value="NagB/RpiA/CoA transferase-like"/>
    <property type="match status" value="1"/>
</dbReference>
<feature type="binding site" evidence="4">
    <location>
        <begin position="138"/>
        <end position="146"/>
    </location>
    <ligand>
        <name>ATP</name>
        <dbReference type="ChEBI" id="CHEBI:30616"/>
    </ligand>
</feature>
<keyword evidence="5" id="KW-0460">Magnesium</keyword>
<dbReference type="PANTHER" id="PTHR23407">
    <property type="entry name" value="ATPASE INHIBITOR/5-FORMYLTETRAHYDROFOLATE CYCLO-LIGASE"/>
    <property type="match status" value="1"/>
</dbReference>
<dbReference type="InterPro" id="IPR002698">
    <property type="entry name" value="FTHF_cligase"/>
</dbReference>
<reference evidence="6 7" key="1">
    <citation type="submission" date="2020-07" db="EMBL/GenBank/DDBJ databases">
        <authorList>
            <person name="Feng X."/>
        </authorList>
    </citation>
    <scope>NUCLEOTIDE SEQUENCE [LARGE SCALE GENOMIC DNA]</scope>
    <source>
        <strain evidence="6 7">JCM31066</strain>
    </source>
</reference>